<feature type="transmembrane region" description="Helical" evidence="1">
    <location>
        <begin position="124"/>
        <end position="150"/>
    </location>
</feature>
<comment type="caution">
    <text evidence="2">The sequence shown here is derived from an EMBL/GenBank/DDBJ whole genome shotgun (WGS) entry which is preliminary data.</text>
</comment>
<evidence type="ECO:0000313" key="3">
    <source>
        <dbReference type="Proteomes" id="UP000177069"/>
    </source>
</evidence>
<protein>
    <recommendedName>
        <fullName evidence="4">DUF2269 domain-containing protein</fullName>
    </recommendedName>
</protein>
<gene>
    <name evidence="2" type="ORF">A2696_04140</name>
</gene>
<feature type="transmembrane region" description="Helical" evidence="1">
    <location>
        <begin position="6"/>
        <end position="30"/>
    </location>
</feature>
<organism evidence="2 3">
    <name type="scientific">Candidatus Curtissbacteria bacterium RIFCSPHIGHO2_01_FULL_41_13</name>
    <dbReference type="NCBI Taxonomy" id="1797745"/>
    <lineage>
        <taxon>Bacteria</taxon>
        <taxon>Candidatus Curtissiibacteriota</taxon>
    </lineage>
</organism>
<sequence>MSSVLIVFLVLHIIFGTGGIVLMTAYLLLISKKNIEIKWLKVSSILAFLAFLASWIFGGFYYTSYYGKAVKPVILKGHFARVHEILMETKEHVFLFIPFLSLVIVAVTLAASGDLISDSKVKKALASLAFVVVGIALFILILGIFVSGAVGKT</sequence>
<keyword evidence="1" id="KW-0812">Transmembrane</keyword>
<accession>A0A1F5FZ71</accession>
<dbReference type="EMBL" id="MFBA01000046">
    <property type="protein sequence ID" value="OGD84907.1"/>
    <property type="molecule type" value="Genomic_DNA"/>
</dbReference>
<evidence type="ECO:0000256" key="1">
    <source>
        <dbReference type="SAM" id="Phobius"/>
    </source>
</evidence>
<dbReference type="AlphaFoldDB" id="A0A1F5FZ71"/>
<keyword evidence="1" id="KW-1133">Transmembrane helix</keyword>
<feature type="transmembrane region" description="Helical" evidence="1">
    <location>
        <begin position="93"/>
        <end position="112"/>
    </location>
</feature>
<evidence type="ECO:0000313" key="2">
    <source>
        <dbReference type="EMBL" id="OGD84907.1"/>
    </source>
</evidence>
<keyword evidence="1" id="KW-0472">Membrane</keyword>
<evidence type="ECO:0008006" key="4">
    <source>
        <dbReference type="Google" id="ProtNLM"/>
    </source>
</evidence>
<name>A0A1F5FZ71_9BACT</name>
<dbReference type="Proteomes" id="UP000177069">
    <property type="component" value="Unassembled WGS sequence"/>
</dbReference>
<reference evidence="2 3" key="1">
    <citation type="journal article" date="2016" name="Nat. Commun.">
        <title>Thousands of microbial genomes shed light on interconnected biogeochemical processes in an aquifer system.</title>
        <authorList>
            <person name="Anantharaman K."/>
            <person name="Brown C.T."/>
            <person name="Hug L.A."/>
            <person name="Sharon I."/>
            <person name="Castelle C.J."/>
            <person name="Probst A.J."/>
            <person name="Thomas B.C."/>
            <person name="Singh A."/>
            <person name="Wilkins M.J."/>
            <person name="Karaoz U."/>
            <person name="Brodie E.L."/>
            <person name="Williams K.H."/>
            <person name="Hubbard S.S."/>
            <person name="Banfield J.F."/>
        </authorList>
    </citation>
    <scope>NUCLEOTIDE SEQUENCE [LARGE SCALE GENOMIC DNA]</scope>
</reference>
<feature type="transmembrane region" description="Helical" evidence="1">
    <location>
        <begin position="42"/>
        <end position="62"/>
    </location>
</feature>
<proteinExistence type="predicted"/>